<keyword evidence="2" id="KW-0573">Peptidoglycan synthesis</keyword>
<dbReference type="PANTHER" id="PTHR21343">
    <property type="entry name" value="DETHIOBIOTIN SYNTHETASE"/>
    <property type="match status" value="1"/>
</dbReference>
<comment type="catalytic activity">
    <reaction evidence="2">
        <text>L-glutamine + H2O = L-glutamate + NH4(+)</text>
        <dbReference type="Rhea" id="RHEA:15889"/>
        <dbReference type="ChEBI" id="CHEBI:15377"/>
        <dbReference type="ChEBI" id="CHEBI:28938"/>
        <dbReference type="ChEBI" id="CHEBI:29985"/>
        <dbReference type="ChEBI" id="CHEBI:58359"/>
        <dbReference type="EC" id="3.5.1.2"/>
    </reaction>
</comment>
<comment type="similarity">
    <text evidence="2">Belongs to the CobB/CobQ family. GatD subfamily.</text>
</comment>
<comment type="caution">
    <text evidence="5">The sequence shown here is derived from an EMBL/GenBank/DDBJ whole genome shotgun (WGS) entry which is preliminary data.</text>
</comment>
<dbReference type="PROSITE" id="PS51274">
    <property type="entry name" value="GATASE_COBBQ"/>
    <property type="match status" value="1"/>
</dbReference>
<feature type="active site" evidence="2">
    <location>
        <position position="249"/>
    </location>
</feature>
<dbReference type="Gene3D" id="3.40.50.880">
    <property type="match status" value="1"/>
</dbReference>
<comment type="catalytic activity">
    <reaction evidence="2">
        <text>beta-D-GlcNAc-(1-&gt;4)-Mur2Ac(oyl-L-Ala-gamma-D-Glu-L-Lys-D-Ala-D-Ala)-di-trans,octa-cis-undecaprenyl diphosphate + L-glutamine + ATP + H2O = beta-D-GlcNAc-(1-&gt;4)-Mur2Ac(oyl-L-Ala-D-isoglutaminyl-L-Lys-D-Ala-D-Ala)-di-trans,octa-cis-undecaprenyl diphosphate + L-glutamate + ADP + phosphate + H(+)</text>
        <dbReference type="Rhea" id="RHEA:57928"/>
        <dbReference type="ChEBI" id="CHEBI:15377"/>
        <dbReference type="ChEBI" id="CHEBI:15378"/>
        <dbReference type="ChEBI" id="CHEBI:29985"/>
        <dbReference type="ChEBI" id="CHEBI:30616"/>
        <dbReference type="ChEBI" id="CHEBI:43474"/>
        <dbReference type="ChEBI" id="CHEBI:58359"/>
        <dbReference type="ChEBI" id="CHEBI:60033"/>
        <dbReference type="ChEBI" id="CHEBI:62233"/>
        <dbReference type="ChEBI" id="CHEBI:456216"/>
        <dbReference type="EC" id="6.3.5.13"/>
    </reaction>
</comment>
<dbReference type="PANTHER" id="PTHR21343:SF9">
    <property type="entry name" value="LIPID II ISOGLUTAMINYL SYNTHASE (GLUTAMINE-HYDROLYZING) SUBUNIT GATD"/>
    <property type="match status" value="1"/>
</dbReference>
<keyword evidence="2" id="KW-0378">Hydrolase</keyword>
<dbReference type="GO" id="GO:0071555">
    <property type="term" value="P:cell wall organization"/>
    <property type="evidence" value="ECO:0007669"/>
    <property type="project" value="UniProtKB-KW"/>
</dbReference>
<reference evidence="5 6" key="1">
    <citation type="journal article" date="2014" name="Int. J. Syst. Evol. Microbiol.">
        <title>Complete genome sequence of Corynebacterium casei LMG S-19264T (=DSM 44701T), isolated from a smear-ripened cheese.</title>
        <authorList>
            <consortium name="US DOE Joint Genome Institute (JGI-PGF)"/>
            <person name="Walter F."/>
            <person name="Albersmeier A."/>
            <person name="Kalinowski J."/>
            <person name="Ruckert C."/>
        </authorList>
    </citation>
    <scope>NUCLEOTIDE SEQUENCE [LARGE SCALE GENOMIC DNA]</scope>
    <source>
        <strain evidence="5 6">CCM 8669</strain>
    </source>
</reference>
<dbReference type="InterPro" id="IPR043702">
    <property type="entry name" value="Lipid_II_synth_GatD"/>
</dbReference>
<dbReference type="InterPro" id="IPR033949">
    <property type="entry name" value="CobQ_GATase1"/>
</dbReference>
<dbReference type="GO" id="GO:0009252">
    <property type="term" value="P:peptidoglycan biosynthetic process"/>
    <property type="evidence" value="ECO:0007669"/>
    <property type="project" value="UniProtKB-UniRule"/>
</dbReference>
<comment type="function">
    <text evidence="2">The lipid II isoglutaminyl synthase complex catalyzes the formation of alpha-D-isoglutamine in the cell wall lipid II stem peptide. The GatD subunit catalyzes the hydrolysis of glutamine to glutamate and ammonia. The resulting ammonia molecule is channeled to the active site of MurT.</text>
</comment>
<dbReference type="InterPro" id="IPR029062">
    <property type="entry name" value="Class_I_gatase-like"/>
</dbReference>
<dbReference type="EMBL" id="BMDC01000001">
    <property type="protein sequence ID" value="GGH57904.1"/>
    <property type="molecule type" value="Genomic_DNA"/>
</dbReference>
<keyword evidence="2" id="KW-0961">Cell wall biogenesis/degradation</keyword>
<protein>
    <recommendedName>
        <fullName evidence="2">Lipid II isoglutaminyl synthase (glutamine-hydrolyzing) subunit GatD</fullName>
        <ecNumber evidence="2">6.3.5.13</ecNumber>
    </recommendedName>
    <alternativeName>
        <fullName evidence="2">Lipid II isoglutaminyl synthase glutaminase subunit</fullName>
        <ecNumber evidence="2">3.5.1.2</ecNumber>
    </alternativeName>
</protein>
<dbReference type="RefSeq" id="WP_188358621.1">
    <property type="nucleotide sequence ID" value="NZ_BMDC01000001.1"/>
</dbReference>
<feature type="binding site" evidence="2">
    <location>
        <position position="186"/>
    </location>
    <ligand>
        <name>substrate</name>
    </ligand>
</feature>
<evidence type="ECO:0000313" key="5">
    <source>
        <dbReference type="EMBL" id="GGH57904.1"/>
    </source>
</evidence>
<dbReference type="CDD" id="cd01750">
    <property type="entry name" value="GATase1_CobQ"/>
    <property type="match status" value="1"/>
</dbReference>
<feature type="domain" description="CobB/CobQ-like glutamine amidotransferase" evidence="4">
    <location>
        <begin position="64"/>
        <end position="256"/>
    </location>
</feature>
<sequence>MSKENSSEKIIAQTSGLSSANAQKIESVIPEGQQSVQPQKSDSEQTIPREQEQPERSSSEKTLKIVQLYPRDMNIYGDWGNTLSLSRRAQAHGYATEIVDYNPGDTFPQDADILVGGGGQDSGQTVIQEDLHALAPQLKEMAENGTPMLVICGLYQLFGKEFRTIGGDNLAGIGIFDAVTVGGKERLIGNIVEESEEFGTVIGYENHSGLTTLSGSTRPLATVTKGEGNNTEDSYEGARIHNVIGTYLHGSLLPKNPQISDFLVEKAAEKKFGSFEKKQIDDSLVEKARASAAARPR</sequence>
<dbReference type="Proteomes" id="UP000600171">
    <property type="component" value="Unassembled WGS sequence"/>
</dbReference>
<dbReference type="GO" id="GO:0009236">
    <property type="term" value="P:cobalamin biosynthetic process"/>
    <property type="evidence" value="ECO:0007669"/>
    <property type="project" value="InterPro"/>
</dbReference>
<evidence type="ECO:0000313" key="6">
    <source>
        <dbReference type="Proteomes" id="UP000600171"/>
    </source>
</evidence>
<dbReference type="Pfam" id="PF07685">
    <property type="entry name" value="GATase_3"/>
    <property type="match status" value="1"/>
</dbReference>
<proteinExistence type="inferred from homology"/>
<dbReference type="InterPro" id="IPR011698">
    <property type="entry name" value="GATase_3"/>
</dbReference>
<keyword evidence="6" id="KW-1185">Reference proteome</keyword>
<dbReference type="SUPFAM" id="SSF52317">
    <property type="entry name" value="Class I glutamine amidotransferase-like"/>
    <property type="match status" value="1"/>
</dbReference>
<comment type="subunit">
    <text evidence="2">Forms a heterodimer with MurT.</text>
</comment>
<dbReference type="EC" id="6.3.5.13" evidence="2"/>
<feature type="compositionally biased region" description="Polar residues" evidence="3">
    <location>
        <begin position="12"/>
        <end position="24"/>
    </location>
</feature>
<comment type="pathway">
    <text evidence="2">Cell wall biogenesis; peptidoglycan biosynthesis.</text>
</comment>
<keyword evidence="2" id="KW-0133">Cell shape</keyword>
<organism evidence="5 6">
    <name type="scientific">Rothia aerolata</name>
    <dbReference type="NCBI Taxonomy" id="1812262"/>
    <lineage>
        <taxon>Bacteria</taxon>
        <taxon>Bacillati</taxon>
        <taxon>Actinomycetota</taxon>
        <taxon>Actinomycetes</taxon>
        <taxon>Micrococcales</taxon>
        <taxon>Micrococcaceae</taxon>
        <taxon>Rothia</taxon>
    </lineage>
</organism>
<keyword evidence="2" id="KW-0436">Ligase</keyword>
<name>A0A917MQF1_9MICC</name>
<evidence type="ECO:0000256" key="3">
    <source>
        <dbReference type="SAM" id="MobiDB-lite"/>
    </source>
</evidence>
<dbReference type="GO" id="GO:0008360">
    <property type="term" value="P:regulation of cell shape"/>
    <property type="evidence" value="ECO:0007669"/>
    <property type="project" value="UniProtKB-KW"/>
</dbReference>
<feature type="region of interest" description="Disordered" evidence="3">
    <location>
        <begin position="1"/>
        <end position="62"/>
    </location>
</feature>
<dbReference type="AlphaFoldDB" id="A0A917MQF1"/>
<evidence type="ECO:0000256" key="2">
    <source>
        <dbReference type="HAMAP-Rule" id="MF_02213"/>
    </source>
</evidence>
<feature type="compositionally biased region" description="Basic and acidic residues" evidence="3">
    <location>
        <begin position="41"/>
        <end position="62"/>
    </location>
</feature>
<dbReference type="GO" id="GO:0004359">
    <property type="term" value="F:glutaminase activity"/>
    <property type="evidence" value="ECO:0007669"/>
    <property type="project" value="UniProtKB-UniRule"/>
</dbReference>
<dbReference type="GO" id="GO:0140282">
    <property type="term" value="F:carbon-nitrogen ligase activity on lipid II"/>
    <property type="evidence" value="ECO:0007669"/>
    <property type="project" value="UniProtKB-UniRule"/>
</dbReference>
<keyword evidence="1 2" id="KW-0315">Glutamine amidotransferase</keyword>
<feature type="active site" description="Nucleophile" evidence="2">
    <location>
        <position position="152"/>
    </location>
</feature>
<accession>A0A917MQF1</accession>
<gene>
    <name evidence="2" type="primary">gatD</name>
    <name evidence="5" type="ORF">GCM10007359_03530</name>
</gene>
<evidence type="ECO:0000256" key="1">
    <source>
        <dbReference type="ARBA" id="ARBA00022962"/>
    </source>
</evidence>
<dbReference type="HAMAP" id="MF_02213">
    <property type="entry name" value="Lipid_II_synth_GatD"/>
    <property type="match status" value="1"/>
</dbReference>
<evidence type="ECO:0000259" key="4">
    <source>
        <dbReference type="Pfam" id="PF07685"/>
    </source>
</evidence>
<dbReference type="EC" id="3.5.1.2" evidence="2"/>